<evidence type="ECO:0000256" key="3">
    <source>
        <dbReference type="ARBA" id="ARBA00022723"/>
    </source>
</evidence>
<feature type="domain" description="MobA-like NTP transferase" evidence="9">
    <location>
        <begin position="9"/>
        <end position="164"/>
    </location>
</feature>
<name>A0A4R7RYW2_9BACT</name>
<feature type="binding site" evidence="8">
    <location>
        <position position="24"/>
    </location>
    <ligand>
        <name>GTP</name>
        <dbReference type="ChEBI" id="CHEBI:37565"/>
    </ligand>
</feature>
<dbReference type="Gene3D" id="3.90.550.10">
    <property type="entry name" value="Spore Coat Polysaccharide Biosynthesis Protein SpsA, Chain A"/>
    <property type="match status" value="1"/>
</dbReference>
<keyword evidence="6 8" id="KW-0342">GTP-binding</keyword>
<evidence type="ECO:0000256" key="5">
    <source>
        <dbReference type="ARBA" id="ARBA00022842"/>
    </source>
</evidence>
<comment type="similarity">
    <text evidence="8">Belongs to the MobA family.</text>
</comment>
<dbReference type="PANTHER" id="PTHR19136">
    <property type="entry name" value="MOLYBDENUM COFACTOR GUANYLYLTRANSFERASE"/>
    <property type="match status" value="1"/>
</dbReference>
<reference evidence="10 11" key="1">
    <citation type="submission" date="2019-03" db="EMBL/GenBank/DDBJ databases">
        <title>Genomic Encyclopedia of Archaeal and Bacterial Type Strains, Phase II (KMG-II): from individual species to whole genera.</title>
        <authorList>
            <person name="Goeker M."/>
        </authorList>
    </citation>
    <scope>NUCLEOTIDE SEQUENCE [LARGE SCALE GENOMIC DNA]</scope>
    <source>
        <strain evidence="10 11">ATCC 25309</strain>
    </source>
</reference>
<keyword evidence="2 8" id="KW-0808">Transferase</keyword>
<gene>
    <name evidence="8" type="primary">mobA</name>
    <name evidence="10" type="ORF">EI77_02210</name>
</gene>
<dbReference type="RefSeq" id="WP_133795279.1">
    <property type="nucleotide sequence ID" value="NZ_SOCA01000003.1"/>
</dbReference>
<dbReference type="PANTHER" id="PTHR19136:SF81">
    <property type="entry name" value="MOLYBDENUM COFACTOR GUANYLYLTRANSFERASE"/>
    <property type="match status" value="1"/>
</dbReference>
<dbReference type="Proteomes" id="UP000295662">
    <property type="component" value="Unassembled WGS sequence"/>
</dbReference>
<dbReference type="HAMAP" id="MF_00316">
    <property type="entry name" value="MobA"/>
    <property type="match status" value="1"/>
</dbReference>
<comment type="caution">
    <text evidence="10">The sequence shown here is derived from an EMBL/GenBank/DDBJ whole genome shotgun (WGS) entry which is preliminary data.</text>
</comment>
<evidence type="ECO:0000256" key="6">
    <source>
        <dbReference type="ARBA" id="ARBA00023134"/>
    </source>
</evidence>
<keyword evidence="3 8" id="KW-0479">Metal-binding</keyword>
<evidence type="ECO:0000256" key="2">
    <source>
        <dbReference type="ARBA" id="ARBA00022679"/>
    </source>
</evidence>
<dbReference type="InterPro" id="IPR013482">
    <property type="entry name" value="Molybde_CF_guanTrfase"/>
</dbReference>
<keyword evidence="1 8" id="KW-0963">Cytoplasm</keyword>
<keyword evidence="11" id="KW-1185">Reference proteome</keyword>
<dbReference type="GO" id="GO:0005737">
    <property type="term" value="C:cytoplasm"/>
    <property type="evidence" value="ECO:0007669"/>
    <property type="project" value="UniProtKB-SubCell"/>
</dbReference>
<comment type="catalytic activity">
    <reaction evidence="8">
        <text>Mo-molybdopterin + GTP + H(+) = Mo-molybdopterin guanine dinucleotide + diphosphate</text>
        <dbReference type="Rhea" id="RHEA:34243"/>
        <dbReference type="ChEBI" id="CHEBI:15378"/>
        <dbReference type="ChEBI" id="CHEBI:33019"/>
        <dbReference type="ChEBI" id="CHEBI:37565"/>
        <dbReference type="ChEBI" id="CHEBI:71302"/>
        <dbReference type="ChEBI" id="CHEBI:71310"/>
        <dbReference type="EC" id="2.7.7.77"/>
    </reaction>
</comment>
<comment type="subcellular location">
    <subcellularLocation>
        <location evidence="8">Cytoplasm</location>
    </subcellularLocation>
</comment>
<dbReference type="GO" id="GO:0006777">
    <property type="term" value="P:Mo-molybdopterin cofactor biosynthetic process"/>
    <property type="evidence" value="ECO:0007669"/>
    <property type="project" value="UniProtKB-KW"/>
</dbReference>
<evidence type="ECO:0000313" key="11">
    <source>
        <dbReference type="Proteomes" id="UP000295662"/>
    </source>
</evidence>
<dbReference type="SUPFAM" id="SSF53448">
    <property type="entry name" value="Nucleotide-diphospho-sugar transferases"/>
    <property type="match status" value="1"/>
</dbReference>
<evidence type="ECO:0000256" key="1">
    <source>
        <dbReference type="ARBA" id="ARBA00022490"/>
    </source>
</evidence>
<evidence type="ECO:0000259" key="9">
    <source>
        <dbReference type="Pfam" id="PF12804"/>
    </source>
</evidence>
<evidence type="ECO:0000313" key="10">
    <source>
        <dbReference type="EMBL" id="TDU71092.1"/>
    </source>
</evidence>
<evidence type="ECO:0000256" key="4">
    <source>
        <dbReference type="ARBA" id="ARBA00022741"/>
    </source>
</evidence>
<comment type="domain">
    <text evidence="8">The N-terminal domain determines nucleotide recognition and specific binding, while the C-terminal domain determines the specific binding to the target protein.</text>
</comment>
<comment type="caution">
    <text evidence="8">Lacks conserved residue(s) required for the propagation of feature annotation.</text>
</comment>
<accession>A0A4R7RYW2</accession>
<sequence length="197" mass="21482">MMSDTPFSALLLAGGRSVRMGQDKALLEWAGKPLWQVQLAKLRVNRPERLLIACREEQGLQSGAESGVEWLFDPPGSDCGPMGPIIEALKRVQMPLLVLAVDMPQMTSTFLNEVIHGLADTSLFFSLGQGSEPLVGVYTPSLLPLLGEAMNKQQYSLRRVIEQGRDQGLAIILPLAQVDAVLFANANTPAEWQQTGK</sequence>
<feature type="binding site" evidence="8">
    <location>
        <position position="102"/>
    </location>
    <ligand>
        <name>GTP</name>
        <dbReference type="ChEBI" id="CHEBI:37565"/>
    </ligand>
</feature>
<dbReference type="EMBL" id="SOCA01000003">
    <property type="protein sequence ID" value="TDU71092.1"/>
    <property type="molecule type" value="Genomic_DNA"/>
</dbReference>
<keyword evidence="10" id="KW-0548">Nucleotidyltransferase</keyword>
<dbReference type="GO" id="GO:0005525">
    <property type="term" value="F:GTP binding"/>
    <property type="evidence" value="ECO:0007669"/>
    <property type="project" value="UniProtKB-UniRule"/>
</dbReference>
<dbReference type="GO" id="GO:0061603">
    <property type="term" value="F:molybdenum cofactor guanylyltransferase activity"/>
    <property type="evidence" value="ECO:0007669"/>
    <property type="project" value="UniProtKB-EC"/>
</dbReference>
<dbReference type="OrthoDB" id="9788394at2"/>
<comment type="cofactor">
    <cofactor evidence="8">
        <name>Mg(2+)</name>
        <dbReference type="ChEBI" id="CHEBI:18420"/>
    </cofactor>
</comment>
<keyword evidence="7 8" id="KW-0501">Molybdenum cofactor biosynthesis</keyword>
<evidence type="ECO:0000256" key="7">
    <source>
        <dbReference type="ARBA" id="ARBA00023150"/>
    </source>
</evidence>
<feature type="binding site" evidence="8">
    <location>
        <position position="102"/>
    </location>
    <ligand>
        <name>Mg(2+)</name>
        <dbReference type="ChEBI" id="CHEBI:18420"/>
    </ligand>
</feature>
<proteinExistence type="inferred from homology"/>
<organism evidence="10 11">
    <name type="scientific">Prosthecobacter fusiformis</name>
    <dbReference type="NCBI Taxonomy" id="48464"/>
    <lineage>
        <taxon>Bacteria</taxon>
        <taxon>Pseudomonadati</taxon>
        <taxon>Verrucomicrobiota</taxon>
        <taxon>Verrucomicrobiia</taxon>
        <taxon>Verrucomicrobiales</taxon>
        <taxon>Verrucomicrobiaceae</taxon>
        <taxon>Prosthecobacter</taxon>
    </lineage>
</organism>
<feature type="binding site" evidence="8">
    <location>
        <position position="73"/>
    </location>
    <ligand>
        <name>GTP</name>
        <dbReference type="ChEBI" id="CHEBI:37565"/>
    </ligand>
</feature>
<dbReference type="InterPro" id="IPR025877">
    <property type="entry name" value="MobA-like_NTP_Trfase"/>
</dbReference>
<feature type="binding site" evidence="8">
    <location>
        <begin position="12"/>
        <end position="14"/>
    </location>
    <ligand>
        <name>GTP</name>
        <dbReference type="ChEBI" id="CHEBI:37565"/>
    </ligand>
</feature>
<keyword evidence="5 8" id="KW-0460">Magnesium</keyword>
<dbReference type="Pfam" id="PF12804">
    <property type="entry name" value="NTP_transf_3"/>
    <property type="match status" value="1"/>
</dbReference>
<dbReference type="InterPro" id="IPR029044">
    <property type="entry name" value="Nucleotide-diphossugar_trans"/>
</dbReference>
<dbReference type="CDD" id="cd02503">
    <property type="entry name" value="MobA"/>
    <property type="match status" value="1"/>
</dbReference>
<dbReference type="EC" id="2.7.7.77" evidence="8"/>
<dbReference type="AlphaFoldDB" id="A0A4R7RYW2"/>
<protein>
    <recommendedName>
        <fullName evidence="8">Probable molybdenum cofactor guanylyltransferase</fullName>
        <shortName evidence="8">MoCo guanylyltransferase</shortName>
        <ecNumber evidence="8">2.7.7.77</ecNumber>
    </recommendedName>
    <alternativeName>
        <fullName evidence="8">GTP:molybdopterin guanylyltransferase</fullName>
    </alternativeName>
    <alternativeName>
        <fullName evidence="8">Mo-MPT guanylyltransferase</fullName>
    </alternativeName>
    <alternativeName>
        <fullName evidence="8">Molybdopterin guanylyltransferase</fullName>
    </alternativeName>
    <alternativeName>
        <fullName evidence="8">Molybdopterin-guanine dinucleotide synthase</fullName>
        <shortName evidence="8">MGD synthase</shortName>
    </alternativeName>
</protein>
<evidence type="ECO:0000256" key="8">
    <source>
        <dbReference type="HAMAP-Rule" id="MF_00316"/>
    </source>
</evidence>
<dbReference type="GO" id="GO:0046872">
    <property type="term" value="F:metal ion binding"/>
    <property type="evidence" value="ECO:0007669"/>
    <property type="project" value="UniProtKB-KW"/>
</dbReference>
<comment type="function">
    <text evidence="8">Transfers a GMP moiety from GTP to Mo-molybdopterin (Mo-MPT) cofactor (Moco or molybdenum cofactor) to form Mo-molybdopterin guanine dinucleotide (Mo-MGD) cofactor.</text>
</comment>
<keyword evidence="4 8" id="KW-0547">Nucleotide-binding</keyword>